<dbReference type="RefSeq" id="WP_136548407.1">
    <property type="nucleotide sequence ID" value="NZ_CP031093.1"/>
</dbReference>
<reference evidence="1 2" key="1">
    <citation type="submission" date="2018-07" db="EMBL/GenBank/DDBJ databases">
        <title>Marsedoiliclastica nanhaica gen. nov. sp. nov., a novel marine hydrocarbonoclastic bacterium isolated from an in-situ enriched hydrocarbon-degrading consortium in deep-sea sediment.</title>
        <authorList>
            <person name="Dong C."/>
            <person name="Ma T."/>
            <person name="Liu R."/>
            <person name="Shao Z."/>
        </authorList>
    </citation>
    <scope>NUCLEOTIDE SEQUENCE [LARGE SCALE GENOMIC DNA]</scope>
    <source>
        <strain evidence="2">soil36-7</strain>
    </source>
</reference>
<dbReference type="AlphaFoldDB" id="A0A4P7XGE0"/>
<name>A0A4P7XGE0_9ALTE</name>
<dbReference type="KEGG" id="hmi:soil367_07505"/>
<dbReference type="EMBL" id="CP031093">
    <property type="protein sequence ID" value="QCF25775.1"/>
    <property type="molecule type" value="Genomic_DNA"/>
</dbReference>
<organism evidence="1 2">
    <name type="scientific">Hydrocarboniclastica marina</name>
    <dbReference type="NCBI Taxonomy" id="2259620"/>
    <lineage>
        <taxon>Bacteria</taxon>
        <taxon>Pseudomonadati</taxon>
        <taxon>Pseudomonadota</taxon>
        <taxon>Gammaproteobacteria</taxon>
        <taxon>Alteromonadales</taxon>
        <taxon>Alteromonadaceae</taxon>
        <taxon>Hydrocarboniclastica</taxon>
    </lineage>
</organism>
<dbReference type="Proteomes" id="UP000298049">
    <property type="component" value="Chromosome"/>
</dbReference>
<evidence type="ECO:0000313" key="2">
    <source>
        <dbReference type="Proteomes" id="UP000298049"/>
    </source>
</evidence>
<accession>A0A4P7XGE0</accession>
<sequence length="124" mass="13814">MQWPTLTQDEQQELWNTLEVLMHGATVAELRCAQQRLETMTSRQRPYLAPTIRTLVDHVVQAAICASQGGEQRFYWLEEVESRWNALIGSLHQQARCSDGVVSGNGIVSSGRTAELSQALEASS</sequence>
<keyword evidence="2" id="KW-1185">Reference proteome</keyword>
<protein>
    <submittedName>
        <fullName evidence="1">Uncharacterized protein</fullName>
    </submittedName>
</protein>
<gene>
    <name evidence="1" type="ORF">soil367_07505</name>
</gene>
<proteinExistence type="predicted"/>
<evidence type="ECO:0000313" key="1">
    <source>
        <dbReference type="EMBL" id="QCF25775.1"/>
    </source>
</evidence>